<accession>E4WUH1</accession>
<dbReference type="Pfam" id="PF00089">
    <property type="entry name" value="Trypsin"/>
    <property type="match status" value="1"/>
</dbReference>
<dbReference type="InterPro" id="IPR001254">
    <property type="entry name" value="Trypsin_dom"/>
</dbReference>
<dbReference type="PRINTS" id="PR00722">
    <property type="entry name" value="CHYMOTRYPSIN"/>
</dbReference>
<dbReference type="Proteomes" id="UP000001307">
    <property type="component" value="Unassembled WGS sequence"/>
</dbReference>
<reference evidence="8" key="1">
    <citation type="journal article" date="2010" name="Science">
        <title>Plasticity of animal genome architecture unmasked by rapid evolution of a pelagic tunicate.</title>
        <authorList>
            <person name="Denoeud F."/>
            <person name="Henriet S."/>
            <person name="Mungpakdee S."/>
            <person name="Aury J.M."/>
            <person name="Da Silva C."/>
            <person name="Brinkmann H."/>
            <person name="Mikhaleva J."/>
            <person name="Olsen L.C."/>
            <person name="Jubin C."/>
            <person name="Canestro C."/>
            <person name="Bouquet J.M."/>
            <person name="Danks G."/>
            <person name="Poulain J."/>
            <person name="Campsteijn C."/>
            <person name="Adamski M."/>
            <person name="Cross I."/>
            <person name="Yadetie F."/>
            <person name="Muffato M."/>
            <person name="Louis A."/>
            <person name="Butcher S."/>
            <person name="Tsagkogeorga G."/>
            <person name="Konrad A."/>
            <person name="Singh S."/>
            <person name="Jensen M.F."/>
            <person name="Cong E.H."/>
            <person name="Eikeseth-Otteraa H."/>
            <person name="Noel B."/>
            <person name="Anthouard V."/>
            <person name="Porcel B.M."/>
            <person name="Kachouri-Lafond R."/>
            <person name="Nishino A."/>
            <person name="Ugolini M."/>
            <person name="Chourrout P."/>
            <person name="Nishida H."/>
            <person name="Aasland R."/>
            <person name="Huzurbazar S."/>
            <person name="Westhof E."/>
            <person name="Delsuc F."/>
            <person name="Lehrach H."/>
            <person name="Reinhardt R."/>
            <person name="Weissenbach J."/>
            <person name="Roy S.W."/>
            <person name="Artiguenave F."/>
            <person name="Postlethwait J.H."/>
            <person name="Manak J.R."/>
            <person name="Thompson E.M."/>
            <person name="Jaillon O."/>
            <person name="Du Pasquier L."/>
            <person name="Boudinot P."/>
            <person name="Liberles D.A."/>
            <person name="Volff J.N."/>
            <person name="Philippe H."/>
            <person name="Lenhard B."/>
            <person name="Roest Crollius H."/>
            <person name="Wincker P."/>
            <person name="Chourrout D."/>
        </authorList>
    </citation>
    <scope>NUCLEOTIDE SEQUENCE [LARGE SCALE GENOMIC DNA]</scope>
</reference>
<evidence type="ECO:0000259" key="7">
    <source>
        <dbReference type="PROSITE" id="PS50240"/>
    </source>
</evidence>
<keyword evidence="2" id="KW-0378">Hydrolase</keyword>
<dbReference type="AlphaFoldDB" id="E4WUH1"/>
<dbReference type="EMBL" id="FN653016">
    <property type="protein sequence ID" value="CBY07333.1"/>
    <property type="molecule type" value="Genomic_DNA"/>
</dbReference>
<evidence type="ECO:0000256" key="2">
    <source>
        <dbReference type="ARBA" id="ARBA00022801"/>
    </source>
</evidence>
<keyword evidence="3" id="KW-0720">Serine protease</keyword>
<name>E4WUH1_OIKDI</name>
<sequence length="283" mass="31262">MNLVPGDHKIDEFARQGVARGRLNSDNRSMPQPDRFPENSTSATELQGILSGRKAMRQTLPWQEKLFFFNSPFSSPEVAKNAKAFKAAHCFQNKDEIYAYGIISAGHISRTRTSSFAEPQRQERNFGKYIPHRSYNPSTNSNDICIIVADRPFQFNEFVRPACLPEFKAKRNAGCIVSGFGSEEFGGTMSDRLLMQVVEVRSRNYCKNQLHAPDQFDNSMLCAGGIEGVDSCGGDSGGPLVCHANGKYTLYGVVSFGYGCGAAIPGVYADAFALRKWIESNIV</sequence>
<dbReference type="PROSITE" id="PS50240">
    <property type="entry name" value="TRYPSIN_DOM"/>
    <property type="match status" value="1"/>
</dbReference>
<dbReference type="PROSITE" id="PS00135">
    <property type="entry name" value="TRYPSIN_SER"/>
    <property type="match status" value="1"/>
</dbReference>
<dbReference type="PANTHER" id="PTHR24264:SF54">
    <property type="entry name" value="PEPTIDASE S1 DOMAIN-CONTAINING PROTEIN"/>
    <property type="match status" value="1"/>
</dbReference>
<dbReference type="InterPro" id="IPR001314">
    <property type="entry name" value="Peptidase_S1A"/>
</dbReference>
<keyword evidence="1" id="KW-0645">Protease</keyword>
<evidence type="ECO:0000313" key="9">
    <source>
        <dbReference type="Proteomes" id="UP000001307"/>
    </source>
</evidence>
<dbReference type="InterPro" id="IPR043504">
    <property type="entry name" value="Peptidase_S1_PA_chymotrypsin"/>
</dbReference>
<organism evidence="8">
    <name type="scientific">Oikopleura dioica</name>
    <name type="common">Tunicate</name>
    <dbReference type="NCBI Taxonomy" id="34765"/>
    <lineage>
        <taxon>Eukaryota</taxon>
        <taxon>Metazoa</taxon>
        <taxon>Chordata</taxon>
        <taxon>Tunicata</taxon>
        <taxon>Appendicularia</taxon>
        <taxon>Copelata</taxon>
        <taxon>Oikopleuridae</taxon>
        <taxon>Oikopleura</taxon>
    </lineage>
</organism>
<evidence type="ECO:0000256" key="1">
    <source>
        <dbReference type="ARBA" id="ARBA00022670"/>
    </source>
</evidence>
<dbReference type="OrthoDB" id="6407006at2759"/>
<keyword evidence="4" id="KW-1015">Disulfide bond</keyword>
<dbReference type="SUPFAM" id="SSF50494">
    <property type="entry name" value="Trypsin-like serine proteases"/>
    <property type="match status" value="1"/>
</dbReference>
<dbReference type="Gene3D" id="2.40.10.10">
    <property type="entry name" value="Trypsin-like serine proteases"/>
    <property type="match status" value="2"/>
</dbReference>
<gene>
    <name evidence="8" type="ORF">GSOID_T00006424001</name>
</gene>
<protein>
    <recommendedName>
        <fullName evidence="7">Peptidase S1 domain-containing protein</fullName>
    </recommendedName>
</protein>
<dbReference type="InterPro" id="IPR050127">
    <property type="entry name" value="Serine_Proteases_S1"/>
</dbReference>
<evidence type="ECO:0000256" key="6">
    <source>
        <dbReference type="SAM" id="MobiDB-lite"/>
    </source>
</evidence>
<dbReference type="GO" id="GO:0006508">
    <property type="term" value="P:proteolysis"/>
    <property type="evidence" value="ECO:0007669"/>
    <property type="project" value="UniProtKB-KW"/>
</dbReference>
<dbReference type="FunFam" id="2.40.10.10:FF:000002">
    <property type="entry name" value="Transmembrane protease serine"/>
    <property type="match status" value="1"/>
</dbReference>
<dbReference type="InterPro" id="IPR009003">
    <property type="entry name" value="Peptidase_S1_PA"/>
</dbReference>
<evidence type="ECO:0000256" key="3">
    <source>
        <dbReference type="ARBA" id="ARBA00022825"/>
    </source>
</evidence>
<evidence type="ECO:0000256" key="4">
    <source>
        <dbReference type="ARBA" id="ARBA00023157"/>
    </source>
</evidence>
<keyword evidence="9" id="KW-1185">Reference proteome</keyword>
<dbReference type="SMART" id="SM00020">
    <property type="entry name" value="Tryp_SPc"/>
    <property type="match status" value="1"/>
</dbReference>
<feature type="region of interest" description="Disordered" evidence="6">
    <location>
        <begin position="14"/>
        <end position="42"/>
    </location>
</feature>
<dbReference type="GO" id="GO:0005615">
    <property type="term" value="C:extracellular space"/>
    <property type="evidence" value="ECO:0007669"/>
    <property type="project" value="TreeGrafter"/>
</dbReference>
<evidence type="ECO:0000256" key="5">
    <source>
        <dbReference type="ARBA" id="ARBA00024195"/>
    </source>
</evidence>
<dbReference type="InterPro" id="IPR033116">
    <property type="entry name" value="TRYPSIN_SER"/>
</dbReference>
<proteinExistence type="inferred from homology"/>
<evidence type="ECO:0000313" key="8">
    <source>
        <dbReference type="EMBL" id="CBY07333.1"/>
    </source>
</evidence>
<dbReference type="InParanoid" id="E4WUH1"/>
<dbReference type="GO" id="GO:0004252">
    <property type="term" value="F:serine-type endopeptidase activity"/>
    <property type="evidence" value="ECO:0007669"/>
    <property type="project" value="InterPro"/>
</dbReference>
<comment type="similarity">
    <text evidence="5">Belongs to the peptidase S1 family. CLIP subfamily.</text>
</comment>
<feature type="domain" description="Peptidase S1" evidence="7">
    <location>
        <begin position="49"/>
        <end position="283"/>
    </location>
</feature>
<dbReference type="CDD" id="cd00190">
    <property type="entry name" value="Tryp_SPc"/>
    <property type="match status" value="1"/>
</dbReference>
<dbReference type="PANTHER" id="PTHR24264">
    <property type="entry name" value="TRYPSIN-RELATED"/>
    <property type="match status" value="1"/>
</dbReference>